<dbReference type="GO" id="GO:1901255">
    <property type="term" value="P:nucleotide-excision repair involved in interstrand cross-link repair"/>
    <property type="evidence" value="ECO:0007669"/>
    <property type="project" value="TreeGrafter"/>
</dbReference>
<evidence type="ECO:0000256" key="3">
    <source>
        <dbReference type="ARBA" id="ARBA00023204"/>
    </source>
</evidence>
<feature type="compositionally biased region" description="Basic residues" evidence="4">
    <location>
        <begin position="213"/>
        <end position="233"/>
    </location>
</feature>
<dbReference type="GO" id="GO:0000110">
    <property type="term" value="C:nucleotide-excision repair factor 1 complex"/>
    <property type="evidence" value="ECO:0007669"/>
    <property type="project" value="TreeGrafter"/>
</dbReference>
<dbReference type="GO" id="GO:0003697">
    <property type="term" value="F:single-stranded DNA binding"/>
    <property type="evidence" value="ECO:0007669"/>
    <property type="project" value="TreeGrafter"/>
</dbReference>
<keyword evidence="3" id="KW-0234">DNA repair</keyword>
<dbReference type="GO" id="GO:0000724">
    <property type="term" value="P:double-strand break repair via homologous recombination"/>
    <property type="evidence" value="ECO:0007669"/>
    <property type="project" value="TreeGrafter"/>
</dbReference>
<dbReference type="PANTHER" id="PTHR10150:SF0">
    <property type="entry name" value="DNA REPAIR ENDONUCLEASE XPF"/>
    <property type="match status" value="1"/>
</dbReference>
<feature type="compositionally biased region" description="Low complexity" evidence="4">
    <location>
        <begin position="238"/>
        <end position="251"/>
    </location>
</feature>
<accession>A0A1I8F911</accession>
<keyword evidence="5" id="KW-1185">Reference proteome</keyword>
<dbReference type="WBParaSite" id="maker-unitig_25145-snap-gene-0.2-mRNA-1">
    <property type="protein sequence ID" value="maker-unitig_25145-snap-gene-0.2-mRNA-1"/>
    <property type="gene ID" value="maker-unitig_25145-snap-gene-0.2"/>
</dbReference>
<keyword evidence="2" id="KW-0378">Hydrolase</keyword>
<proteinExistence type="predicted"/>
<protein>
    <submittedName>
        <fullName evidence="6">Rhodanese domain-containing protein</fullName>
    </submittedName>
</protein>
<name>A0A1I8F911_9PLAT</name>
<feature type="compositionally biased region" description="Basic residues" evidence="4">
    <location>
        <begin position="252"/>
        <end position="263"/>
    </location>
</feature>
<dbReference type="Proteomes" id="UP000095280">
    <property type="component" value="Unplaced"/>
</dbReference>
<dbReference type="GO" id="GO:0000014">
    <property type="term" value="F:single-stranded DNA endodeoxyribonuclease activity"/>
    <property type="evidence" value="ECO:0007669"/>
    <property type="project" value="TreeGrafter"/>
</dbReference>
<keyword evidence="1" id="KW-0227">DNA damage</keyword>
<evidence type="ECO:0000313" key="6">
    <source>
        <dbReference type="WBParaSite" id="maker-unitig_25145-snap-gene-0.2-mRNA-1"/>
    </source>
</evidence>
<dbReference type="PANTHER" id="PTHR10150">
    <property type="entry name" value="DNA REPAIR ENDONUCLEASE XPF"/>
    <property type="match status" value="1"/>
</dbReference>
<reference evidence="6" key="1">
    <citation type="submission" date="2016-11" db="UniProtKB">
        <authorList>
            <consortium name="WormBaseParasite"/>
        </authorList>
    </citation>
    <scope>IDENTIFICATION</scope>
</reference>
<organism evidence="5 6">
    <name type="scientific">Macrostomum lignano</name>
    <dbReference type="NCBI Taxonomy" id="282301"/>
    <lineage>
        <taxon>Eukaryota</taxon>
        <taxon>Metazoa</taxon>
        <taxon>Spiralia</taxon>
        <taxon>Lophotrochozoa</taxon>
        <taxon>Platyhelminthes</taxon>
        <taxon>Rhabditophora</taxon>
        <taxon>Macrostomorpha</taxon>
        <taxon>Macrostomida</taxon>
        <taxon>Macrostomidae</taxon>
        <taxon>Macrostomum</taxon>
    </lineage>
</organism>
<dbReference type="GO" id="GO:0003684">
    <property type="term" value="F:damaged DNA binding"/>
    <property type="evidence" value="ECO:0007669"/>
    <property type="project" value="TreeGrafter"/>
</dbReference>
<dbReference type="GO" id="GO:0000712">
    <property type="term" value="P:resolution of meiotic recombination intermediates"/>
    <property type="evidence" value="ECO:0007669"/>
    <property type="project" value="TreeGrafter"/>
</dbReference>
<evidence type="ECO:0000313" key="5">
    <source>
        <dbReference type="Proteomes" id="UP000095280"/>
    </source>
</evidence>
<evidence type="ECO:0000256" key="2">
    <source>
        <dbReference type="ARBA" id="ARBA00022801"/>
    </source>
</evidence>
<evidence type="ECO:0000256" key="1">
    <source>
        <dbReference type="ARBA" id="ARBA00022763"/>
    </source>
</evidence>
<dbReference type="AlphaFoldDB" id="A0A1I8F911"/>
<evidence type="ECO:0000256" key="4">
    <source>
        <dbReference type="SAM" id="MobiDB-lite"/>
    </source>
</evidence>
<feature type="region of interest" description="Disordered" evidence="4">
    <location>
        <begin position="208"/>
        <end position="302"/>
    </location>
</feature>
<sequence>VEDRVKPYERCCAPVGPWWTFWEAVHAQELARSAPRAGRQRADGREPLTSAAFDQLFGRYTDRELNESFSALEVTSSSSKRVAKRAHRKPFIFMKYIMNSRRTRPPFTPAECLGDQQREGLRAKLRLAVPGRATDRLLAASKAAPGLRPGLLRGAAKWLSCGPSCRRWSRERWTGPAAAALMALMAPPPSSSGSAPSSSCTTRLLSAAARLPHSPRRRGGLRRGCQLRRRLRRRETPSKTTTTATTSTLSKKSSRKTAAKKKSKEPNLLTLTQMIRPASDVDDQPQQQGDDVEAVEKESTQHHVGNCGRVRIEAAITRRRGCSASPDCRHAMFAVRRQAWWQRRVGAARRQDSSCGHQQGRCRCFWTAGGRTGSGCTYDPDSTPRQAAGGAQPVPQQRAGAAAPLVVYFFVVEEQRYLTQLRKEKEAFEFSHSVGRGDERAGLSRATWRQWRTGGNPTMRIAAAAAEQHQVIVDVREFRSELPCLLHRRGITILPAVRLLLIEFDAVMRTGFALYHGRAAMSSDLNSSDTISRLSLAHPATSPSPRIP</sequence>